<dbReference type="Pfam" id="PF01464">
    <property type="entry name" value="SLT"/>
    <property type="match status" value="1"/>
</dbReference>
<accession>A0A6M8SUH7</accession>
<keyword evidence="3" id="KW-0472">Membrane</keyword>
<evidence type="ECO:0000256" key="1">
    <source>
        <dbReference type="ARBA" id="ARBA00004339"/>
    </source>
</evidence>
<keyword evidence="3" id="KW-0998">Cell outer membrane</keyword>
<sequence>MKRLALCLVLLCLASIAWATQPKAGKAKSEVASVKSTHPALKAKSALAKAGEFDVNNPPDRIRVLVGLGASTYFLKDGRPHGLEYALLNGFEAELNRNRAKGLPPIRIQFIPMDSGELIPALLAGKGDIAAGLIPMTEGARSLVSFSTPYAQDEWCLLGPKSSDVPRFEALGDTPLVLSSSSLGRRLLAGQAELSGVTLDEPPIGQSVESLLAEINAGKATYTIMSRAILKLWGERFKAVQVGSCLAETVDLAWATRPADSALLASLNRYIASKKVSMDAAIRVTQRFLPVDAKAARSEAISPLDKLGFFMPMFQTIAAANNLDWMLLAAIGQKESKLNPVVRKNGPTGVMQVNPSTARAMGVSDPHGNEGNITAAAKYLAYLRKMFSQQGISEDNQLYFMIAAYNAGEGRLAQIRNRTKAQGLDPNVWLGNVEKTAMSQVSKGMVDYVSAVNRYYLAYQSAEKTKAKKASHVVGKNTQ</sequence>
<evidence type="ECO:0000313" key="6">
    <source>
        <dbReference type="EMBL" id="QKJ67186.1"/>
    </source>
</evidence>
<feature type="signal peptide" evidence="4">
    <location>
        <begin position="1"/>
        <end position="19"/>
    </location>
</feature>
<evidence type="ECO:0000256" key="3">
    <source>
        <dbReference type="ARBA" id="ARBA00023237"/>
    </source>
</evidence>
<dbReference type="GO" id="GO:0009279">
    <property type="term" value="C:cell outer membrane"/>
    <property type="evidence" value="ECO:0007669"/>
    <property type="project" value="UniProtKB-SubCell"/>
</dbReference>
<dbReference type="InterPro" id="IPR008258">
    <property type="entry name" value="Transglycosylase_SLT_dom_1"/>
</dbReference>
<dbReference type="EMBL" id="CP054143">
    <property type="protein sequence ID" value="QKJ67186.1"/>
    <property type="molecule type" value="Genomic_DNA"/>
</dbReference>
<organism evidence="6 7">
    <name type="scientific">Deefgea piscis</name>
    <dbReference type="NCBI Taxonomy" id="2739061"/>
    <lineage>
        <taxon>Bacteria</taxon>
        <taxon>Pseudomonadati</taxon>
        <taxon>Pseudomonadota</taxon>
        <taxon>Betaproteobacteria</taxon>
        <taxon>Neisseriales</taxon>
        <taxon>Chitinibacteraceae</taxon>
        <taxon>Deefgea</taxon>
    </lineage>
</organism>
<dbReference type="Gene3D" id="3.40.190.10">
    <property type="entry name" value="Periplasmic binding protein-like II"/>
    <property type="match status" value="2"/>
</dbReference>
<evidence type="ECO:0000256" key="4">
    <source>
        <dbReference type="SAM" id="SignalP"/>
    </source>
</evidence>
<dbReference type="SUPFAM" id="SSF53955">
    <property type="entry name" value="Lysozyme-like"/>
    <property type="match status" value="1"/>
</dbReference>
<dbReference type="SMART" id="SM00062">
    <property type="entry name" value="PBPb"/>
    <property type="match status" value="1"/>
</dbReference>
<comment type="subcellular location">
    <subcellularLocation>
        <location evidence="1">Cell outer membrane</location>
        <topology evidence="1">Peripheral membrane protein</topology>
    </subcellularLocation>
</comment>
<evidence type="ECO:0000259" key="5">
    <source>
        <dbReference type="SMART" id="SM00062"/>
    </source>
</evidence>
<protein>
    <submittedName>
        <fullName evidence="6">Transglycosylase SLT domain-containing protein</fullName>
    </submittedName>
</protein>
<evidence type="ECO:0000313" key="7">
    <source>
        <dbReference type="Proteomes" id="UP000504844"/>
    </source>
</evidence>
<dbReference type="RefSeq" id="WP_173533689.1">
    <property type="nucleotide sequence ID" value="NZ_CP054143.1"/>
</dbReference>
<dbReference type="KEGG" id="dee:HQN60_11005"/>
<dbReference type="PANTHER" id="PTHR37423:SF2">
    <property type="entry name" value="MEMBRANE-BOUND LYTIC MUREIN TRANSGLYCOSYLASE C"/>
    <property type="match status" value="1"/>
</dbReference>
<dbReference type="PANTHER" id="PTHR37423">
    <property type="entry name" value="SOLUBLE LYTIC MUREIN TRANSGLYCOSYLASE-RELATED"/>
    <property type="match status" value="1"/>
</dbReference>
<keyword evidence="4" id="KW-0732">Signal</keyword>
<comment type="similarity">
    <text evidence="2">Belongs to the transglycosylase Slt family.</text>
</comment>
<dbReference type="Gene3D" id="1.10.530.10">
    <property type="match status" value="1"/>
</dbReference>
<dbReference type="AlphaFoldDB" id="A0A6M8SUH7"/>
<dbReference type="Proteomes" id="UP000504844">
    <property type="component" value="Chromosome"/>
</dbReference>
<feature type="domain" description="Solute-binding protein family 3/N-terminal" evidence="5">
    <location>
        <begin position="61"/>
        <end position="292"/>
    </location>
</feature>
<gene>
    <name evidence="6" type="ORF">HQN60_11005</name>
</gene>
<name>A0A6M8SUH7_9NEIS</name>
<dbReference type="Pfam" id="PF00497">
    <property type="entry name" value="SBP_bac_3"/>
    <property type="match status" value="1"/>
</dbReference>
<keyword evidence="7" id="KW-1185">Reference proteome</keyword>
<proteinExistence type="inferred from homology"/>
<dbReference type="SUPFAM" id="SSF53850">
    <property type="entry name" value="Periplasmic binding protein-like II"/>
    <property type="match status" value="1"/>
</dbReference>
<reference evidence="6 7" key="1">
    <citation type="submission" date="2020-05" db="EMBL/GenBank/DDBJ databases">
        <title>Complete genome sequence of Deefgea sp. D17.</title>
        <authorList>
            <person name="Bae J.-W."/>
            <person name="Han J.E."/>
        </authorList>
    </citation>
    <scope>NUCLEOTIDE SEQUENCE [LARGE SCALE GENOMIC DNA]</scope>
    <source>
        <strain evidence="6 7">D17</strain>
    </source>
</reference>
<feature type="chain" id="PRO_5026966174" evidence="4">
    <location>
        <begin position="20"/>
        <end position="479"/>
    </location>
</feature>
<dbReference type="InterPro" id="IPR001638">
    <property type="entry name" value="Solute-binding_3/MltF_N"/>
</dbReference>
<evidence type="ECO:0000256" key="2">
    <source>
        <dbReference type="ARBA" id="ARBA00007734"/>
    </source>
</evidence>
<dbReference type="InterPro" id="IPR023346">
    <property type="entry name" value="Lysozyme-like_dom_sf"/>
</dbReference>